<organism evidence="1 2">
    <name type="scientific">Humidesulfovibrio mexicanus</name>
    <dbReference type="NCBI Taxonomy" id="147047"/>
    <lineage>
        <taxon>Bacteria</taxon>
        <taxon>Pseudomonadati</taxon>
        <taxon>Thermodesulfobacteriota</taxon>
        <taxon>Desulfovibrionia</taxon>
        <taxon>Desulfovibrionales</taxon>
        <taxon>Desulfovibrionaceae</taxon>
        <taxon>Humidesulfovibrio</taxon>
    </lineage>
</organism>
<evidence type="ECO:0000313" key="1">
    <source>
        <dbReference type="EMBL" id="SNR63362.1"/>
    </source>
</evidence>
<accession>A0A238XXB8</accession>
<name>A0A238XXB8_9BACT</name>
<dbReference type="AlphaFoldDB" id="A0A238XXB8"/>
<keyword evidence="2" id="KW-1185">Reference proteome</keyword>
<proteinExistence type="predicted"/>
<sequence length="77" mass="8995">MGQFAISEDSFTLEEQIKSLGDDELLDFWEETQHLTRVMSAMRDMPGDLPGDEQLHPEYERLILQELQVRSSRGELR</sequence>
<dbReference type="Proteomes" id="UP000198324">
    <property type="component" value="Unassembled WGS sequence"/>
</dbReference>
<dbReference type="EMBL" id="FZOC01000001">
    <property type="protein sequence ID" value="SNR63362.1"/>
    <property type="molecule type" value="Genomic_DNA"/>
</dbReference>
<evidence type="ECO:0000313" key="2">
    <source>
        <dbReference type="Proteomes" id="UP000198324"/>
    </source>
</evidence>
<reference evidence="1 2" key="1">
    <citation type="submission" date="2017-06" db="EMBL/GenBank/DDBJ databases">
        <authorList>
            <person name="Kim H.J."/>
            <person name="Triplett B.A."/>
        </authorList>
    </citation>
    <scope>NUCLEOTIDE SEQUENCE [LARGE SCALE GENOMIC DNA]</scope>
    <source>
        <strain evidence="1 2">DSM 13116</strain>
    </source>
</reference>
<protein>
    <submittedName>
        <fullName evidence="1">Uncharacterized protein</fullName>
    </submittedName>
</protein>
<dbReference type="RefSeq" id="WP_089271366.1">
    <property type="nucleotide sequence ID" value="NZ_FZOC01000001.1"/>
</dbReference>
<dbReference type="OrthoDB" id="5471717at2"/>
<gene>
    <name evidence="1" type="ORF">SAMN04488503_0495</name>
</gene>